<sequence>MKSFERNRGDSSDALLIGIYEISKVLGASLDLDKSLHDVLNILSSYLDMRHGVVLLDDGEGALSFAAVTGMTLRAARDGALDYPLAEARKVLESGSPLVVPDAQDEAALAAYVSDCLNLLEDEGAAFLAVPIRTSDRPFGVLSVLRPLPEGVPQLLQRDQRFLSMVATLIGQCVRLHGKVLADRGQLLEDNARLSKQVVKIKAGAPVRGLEDVVGTSEAMRRVFAQVQQAAPSRATVLLRGESGTGKEMVAQAIHQLSPRAAKPFVKVNCAALSESVLESELFGHEKGAFTGAVSDRKGRFELANGGTLFLDEIGDISASFQSKLLRALQEGEFERVGGSRTLKVDVRLVAATNRNLELAVSKGEFRADLYYRLNVVPIFLPPLRERTGDIPLLAAHFLDQFNRENGRKVGMTQKALSILQRCKFPGNVRELQNCIWRTATMTPGEVIDEIDLSCRRDLCLSSTLWGGKLPGAIPAAEPAFAEAPAPAIPTPAPVIAAPPPVEAETAPAAFAASSEAAALTQREILVQAMDRCGWVQAKAARLLGLTPRQIGYALKKHNVEIRQL</sequence>
<evidence type="ECO:0000256" key="6">
    <source>
        <dbReference type="ARBA" id="ARBA00023012"/>
    </source>
</evidence>
<evidence type="ECO:0000313" key="13">
    <source>
        <dbReference type="EMBL" id="OIQ90830.1"/>
    </source>
</evidence>
<dbReference type="SUPFAM" id="SSF46689">
    <property type="entry name" value="Homeodomain-like"/>
    <property type="match status" value="1"/>
</dbReference>
<keyword evidence="7" id="KW-0805">Transcription regulation</keyword>
<comment type="function">
    <text evidence="1">Required for activation of most nif operons, which are directly involved in nitrogen fixation.</text>
</comment>
<dbReference type="InterPro" id="IPR010113">
    <property type="entry name" value="Nif-specific_regulatory_prot"/>
</dbReference>
<dbReference type="Gene3D" id="1.10.8.60">
    <property type="match status" value="1"/>
</dbReference>
<dbReference type="FunFam" id="3.40.50.300:FF:000006">
    <property type="entry name" value="DNA-binding transcriptional regulator NtrC"/>
    <property type="match status" value="1"/>
</dbReference>
<dbReference type="PROSITE" id="PS00675">
    <property type="entry name" value="SIGMA54_INTERACT_1"/>
    <property type="match status" value="1"/>
</dbReference>
<accession>A0A1J5R4F2</accession>
<dbReference type="InterPro" id="IPR025662">
    <property type="entry name" value="Sigma_54_int_dom_ATP-bd_1"/>
</dbReference>
<evidence type="ECO:0000256" key="5">
    <source>
        <dbReference type="ARBA" id="ARBA00022840"/>
    </source>
</evidence>
<evidence type="ECO:0000256" key="8">
    <source>
        <dbReference type="ARBA" id="ARBA00023125"/>
    </source>
</evidence>
<proteinExistence type="predicted"/>
<dbReference type="PANTHER" id="PTHR32071">
    <property type="entry name" value="TRANSCRIPTIONAL REGULATORY PROTEIN"/>
    <property type="match status" value="1"/>
</dbReference>
<dbReference type="Pfam" id="PF25601">
    <property type="entry name" value="AAA_lid_14"/>
    <property type="match status" value="1"/>
</dbReference>
<keyword evidence="9" id="KW-0010">Activator</keyword>
<dbReference type="NCBIfam" id="TIGR01817">
    <property type="entry name" value="nifA"/>
    <property type="match status" value="1"/>
</dbReference>
<dbReference type="Pfam" id="PF02954">
    <property type="entry name" value="HTH_8"/>
    <property type="match status" value="1"/>
</dbReference>
<dbReference type="Pfam" id="PF00158">
    <property type="entry name" value="Sigma54_activat"/>
    <property type="match status" value="1"/>
</dbReference>
<organism evidence="13">
    <name type="scientific">mine drainage metagenome</name>
    <dbReference type="NCBI Taxonomy" id="410659"/>
    <lineage>
        <taxon>unclassified sequences</taxon>
        <taxon>metagenomes</taxon>
        <taxon>ecological metagenomes</taxon>
    </lineage>
</organism>
<dbReference type="InterPro" id="IPR025944">
    <property type="entry name" value="Sigma_54_int_dom_CS"/>
</dbReference>
<dbReference type="GO" id="GO:0005524">
    <property type="term" value="F:ATP binding"/>
    <property type="evidence" value="ECO:0007669"/>
    <property type="project" value="UniProtKB-KW"/>
</dbReference>
<dbReference type="InterPro" id="IPR009057">
    <property type="entry name" value="Homeodomain-like_sf"/>
</dbReference>
<protein>
    <recommendedName>
        <fullName evidence="3">Nif-specific regulatory protein</fullName>
    </recommendedName>
</protein>
<dbReference type="SUPFAM" id="SSF52540">
    <property type="entry name" value="P-loop containing nucleoside triphosphate hydrolases"/>
    <property type="match status" value="1"/>
</dbReference>
<evidence type="ECO:0000256" key="3">
    <source>
        <dbReference type="ARBA" id="ARBA00015308"/>
    </source>
</evidence>
<feature type="domain" description="Sigma-54 factor interaction" evidence="12">
    <location>
        <begin position="213"/>
        <end position="441"/>
    </location>
</feature>
<evidence type="ECO:0000256" key="1">
    <source>
        <dbReference type="ARBA" id="ARBA00002167"/>
    </source>
</evidence>
<dbReference type="GO" id="GO:0009399">
    <property type="term" value="P:nitrogen fixation"/>
    <property type="evidence" value="ECO:0007669"/>
    <property type="project" value="InterPro"/>
</dbReference>
<evidence type="ECO:0000256" key="4">
    <source>
        <dbReference type="ARBA" id="ARBA00022741"/>
    </source>
</evidence>
<dbReference type="PRINTS" id="PR01590">
    <property type="entry name" value="HTHFIS"/>
</dbReference>
<evidence type="ECO:0000256" key="9">
    <source>
        <dbReference type="ARBA" id="ARBA00023159"/>
    </source>
</evidence>
<dbReference type="PANTHER" id="PTHR32071:SF117">
    <property type="entry name" value="PTS-DEPENDENT DIHYDROXYACETONE KINASE OPERON REGULATORY PROTEIN-RELATED"/>
    <property type="match status" value="1"/>
</dbReference>
<comment type="caution">
    <text evidence="13">The sequence shown here is derived from an EMBL/GenBank/DDBJ whole genome shotgun (WGS) entry which is preliminary data.</text>
</comment>
<dbReference type="InterPro" id="IPR027417">
    <property type="entry name" value="P-loop_NTPase"/>
</dbReference>
<evidence type="ECO:0000256" key="11">
    <source>
        <dbReference type="ARBA" id="ARBA00023231"/>
    </source>
</evidence>
<dbReference type="SMART" id="SM00382">
    <property type="entry name" value="AAA"/>
    <property type="match status" value="1"/>
</dbReference>
<dbReference type="SMART" id="SM00065">
    <property type="entry name" value="GAF"/>
    <property type="match status" value="1"/>
</dbReference>
<dbReference type="SUPFAM" id="SSF55781">
    <property type="entry name" value="GAF domain-like"/>
    <property type="match status" value="1"/>
</dbReference>
<dbReference type="Gene3D" id="3.40.50.300">
    <property type="entry name" value="P-loop containing nucleotide triphosphate hydrolases"/>
    <property type="match status" value="1"/>
</dbReference>
<dbReference type="Gene3D" id="3.30.450.40">
    <property type="match status" value="1"/>
</dbReference>
<dbReference type="InterPro" id="IPR002197">
    <property type="entry name" value="HTH_Fis"/>
</dbReference>
<dbReference type="GO" id="GO:0000160">
    <property type="term" value="P:phosphorelay signal transduction system"/>
    <property type="evidence" value="ECO:0007669"/>
    <property type="project" value="UniProtKB-KW"/>
</dbReference>
<dbReference type="EMBL" id="MLJW01000278">
    <property type="protein sequence ID" value="OIQ90830.1"/>
    <property type="molecule type" value="Genomic_DNA"/>
</dbReference>
<keyword evidence="5" id="KW-0067">ATP-binding</keyword>
<dbReference type="InterPro" id="IPR025943">
    <property type="entry name" value="Sigma_54_int_dom_ATP-bd_2"/>
</dbReference>
<dbReference type="CDD" id="cd00009">
    <property type="entry name" value="AAA"/>
    <property type="match status" value="1"/>
</dbReference>
<keyword evidence="11" id="KW-0535">Nitrogen fixation</keyword>
<dbReference type="InterPro" id="IPR029016">
    <property type="entry name" value="GAF-like_dom_sf"/>
</dbReference>
<evidence type="ECO:0000256" key="2">
    <source>
        <dbReference type="ARBA" id="ARBA00011135"/>
    </source>
</evidence>
<dbReference type="InterPro" id="IPR003593">
    <property type="entry name" value="AAA+_ATPase"/>
</dbReference>
<dbReference type="InterPro" id="IPR058031">
    <property type="entry name" value="AAA_lid_NorR"/>
</dbReference>
<evidence type="ECO:0000256" key="7">
    <source>
        <dbReference type="ARBA" id="ARBA00023015"/>
    </source>
</evidence>
<keyword evidence="8" id="KW-0238">DNA-binding</keyword>
<dbReference type="GO" id="GO:0003700">
    <property type="term" value="F:DNA-binding transcription factor activity"/>
    <property type="evidence" value="ECO:0007669"/>
    <property type="project" value="InterPro"/>
</dbReference>
<dbReference type="InterPro" id="IPR003018">
    <property type="entry name" value="GAF"/>
</dbReference>
<dbReference type="Pfam" id="PF01590">
    <property type="entry name" value="GAF"/>
    <property type="match status" value="1"/>
</dbReference>
<keyword evidence="6" id="KW-0902">Two-component regulatory system</keyword>
<evidence type="ECO:0000259" key="12">
    <source>
        <dbReference type="PROSITE" id="PS50045"/>
    </source>
</evidence>
<dbReference type="PROSITE" id="PS00688">
    <property type="entry name" value="SIGMA54_INTERACT_3"/>
    <property type="match status" value="1"/>
</dbReference>
<dbReference type="PROSITE" id="PS50045">
    <property type="entry name" value="SIGMA54_INTERACT_4"/>
    <property type="match status" value="1"/>
</dbReference>
<dbReference type="InterPro" id="IPR002078">
    <property type="entry name" value="Sigma_54_int"/>
</dbReference>
<dbReference type="AlphaFoldDB" id="A0A1J5R4F2"/>
<name>A0A1J5R4F2_9ZZZZ</name>
<keyword evidence="10" id="KW-0804">Transcription</keyword>
<comment type="subunit">
    <text evidence="2">Interacts with sigma-54.</text>
</comment>
<evidence type="ECO:0000256" key="10">
    <source>
        <dbReference type="ARBA" id="ARBA00023163"/>
    </source>
</evidence>
<dbReference type="Gene3D" id="1.10.10.60">
    <property type="entry name" value="Homeodomain-like"/>
    <property type="match status" value="1"/>
</dbReference>
<gene>
    <name evidence="13" type="primary">nifA_8</name>
    <name evidence="13" type="ORF">GALL_272310</name>
</gene>
<dbReference type="PROSITE" id="PS00676">
    <property type="entry name" value="SIGMA54_INTERACT_2"/>
    <property type="match status" value="1"/>
</dbReference>
<dbReference type="GO" id="GO:0043565">
    <property type="term" value="F:sequence-specific DNA binding"/>
    <property type="evidence" value="ECO:0007669"/>
    <property type="project" value="InterPro"/>
</dbReference>
<keyword evidence="4" id="KW-0547">Nucleotide-binding</keyword>
<reference evidence="13" key="1">
    <citation type="submission" date="2016-10" db="EMBL/GenBank/DDBJ databases">
        <title>Sequence of Gallionella enrichment culture.</title>
        <authorList>
            <person name="Poehlein A."/>
            <person name="Muehling M."/>
            <person name="Daniel R."/>
        </authorList>
    </citation>
    <scope>NUCLEOTIDE SEQUENCE</scope>
</reference>